<accession>A0A8S5U2F1</accession>
<sequence length="118" mass="14060">MKTCKWCGKAFEPNSKHKKYCCVECAKNGMKKNQREYRIENKEKIGERERKRYIHKISHCEICGVELPHGRQKICLECLLKSYKGNDIEKYCRARDILYCRGYDSEMIKSECEERGII</sequence>
<organism evidence="1">
    <name type="scientific">Siphoviridae sp. ctqzz19</name>
    <dbReference type="NCBI Taxonomy" id="2825682"/>
    <lineage>
        <taxon>Viruses</taxon>
        <taxon>Duplodnaviria</taxon>
        <taxon>Heunggongvirae</taxon>
        <taxon>Uroviricota</taxon>
        <taxon>Caudoviricetes</taxon>
    </lineage>
</organism>
<reference evidence="1" key="1">
    <citation type="journal article" date="2021" name="Proc. Natl. Acad. Sci. U.S.A.">
        <title>A Catalog of Tens of Thousands of Viruses from Human Metagenomes Reveals Hidden Associations with Chronic Diseases.</title>
        <authorList>
            <person name="Tisza M.J."/>
            <person name="Buck C.B."/>
        </authorList>
    </citation>
    <scope>NUCLEOTIDE SEQUENCE</scope>
    <source>
        <strain evidence="1">Ctqzz19</strain>
    </source>
</reference>
<evidence type="ECO:0000313" key="1">
    <source>
        <dbReference type="EMBL" id="DAF88618.1"/>
    </source>
</evidence>
<name>A0A8S5U2F1_9CAUD</name>
<proteinExistence type="predicted"/>
<dbReference type="EMBL" id="BK015988">
    <property type="protein sequence ID" value="DAF88618.1"/>
    <property type="molecule type" value="Genomic_DNA"/>
</dbReference>
<protein>
    <submittedName>
        <fullName evidence="1">NinG protein</fullName>
    </submittedName>
</protein>